<feature type="domain" description="2Fe-2S ferredoxin-type" evidence="2">
    <location>
        <begin position="643"/>
        <end position="729"/>
    </location>
</feature>
<dbReference type="PANTHER" id="PTHR46696:SF1">
    <property type="entry name" value="CYTOCHROME P450 YJIB-RELATED"/>
    <property type="match status" value="1"/>
</dbReference>
<keyword evidence="5" id="KW-1185">Reference proteome</keyword>
<dbReference type="InterPro" id="IPR017927">
    <property type="entry name" value="FAD-bd_FR_type"/>
</dbReference>
<dbReference type="CDD" id="cd06185">
    <property type="entry name" value="PDR_like"/>
    <property type="match status" value="1"/>
</dbReference>
<dbReference type="SUPFAM" id="SSF48264">
    <property type="entry name" value="Cytochrome P450"/>
    <property type="match status" value="1"/>
</dbReference>
<gene>
    <name evidence="4" type="ORF">ACFQDO_10175</name>
</gene>
<feature type="domain" description="FAD-binding FR-type" evidence="3">
    <location>
        <begin position="417"/>
        <end position="519"/>
    </location>
</feature>
<dbReference type="InterPro" id="IPR036396">
    <property type="entry name" value="Cyt_P450_sf"/>
</dbReference>
<dbReference type="PROSITE" id="PS00086">
    <property type="entry name" value="CYTOCHROME_P450"/>
    <property type="match status" value="1"/>
</dbReference>
<evidence type="ECO:0000313" key="4">
    <source>
        <dbReference type="EMBL" id="MFC6007494.1"/>
    </source>
</evidence>
<dbReference type="InterPro" id="IPR001128">
    <property type="entry name" value="Cyt_P450"/>
</dbReference>
<reference evidence="5" key="1">
    <citation type="journal article" date="2019" name="Int. J. Syst. Evol. Microbiol.">
        <title>The Global Catalogue of Microorganisms (GCM) 10K type strain sequencing project: providing services to taxonomists for standard genome sequencing and annotation.</title>
        <authorList>
            <consortium name="The Broad Institute Genomics Platform"/>
            <consortium name="The Broad Institute Genome Sequencing Center for Infectious Disease"/>
            <person name="Wu L."/>
            <person name="Ma J."/>
        </authorList>
    </citation>
    <scope>NUCLEOTIDE SEQUENCE [LARGE SCALE GENOMIC DNA]</scope>
    <source>
        <strain evidence="5">KACC 14249</strain>
    </source>
</reference>
<dbReference type="InterPro" id="IPR039261">
    <property type="entry name" value="FNR_nucleotide-bd"/>
</dbReference>
<dbReference type="Proteomes" id="UP001596189">
    <property type="component" value="Unassembled WGS sequence"/>
</dbReference>
<evidence type="ECO:0000256" key="1">
    <source>
        <dbReference type="ARBA" id="ARBA00010617"/>
    </source>
</evidence>
<dbReference type="InterPro" id="IPR002397">
    <property type="entry name" value="Cyt_P450_B"/>
</dbReference>
<comment type="caution">
    <text evidence="4">The sequence shown here is derived from an EMBL/GenBank/DDBJ whole genome shotgun (WGS) entry which is preliminary data.</text>
</comment>
<dbReference type="CDD" id="cd00207">
    <property type="entry name" value="fer2"/>
    <property type="match status" value="1"/>
</dbReference>
<dbReference type="PROSITE" id="PS51085">
    <property type="entry name" value="2FE2S_FER_2"/>
    <property type="match status" value="1"/>
</dbReference>
<evidence type="ECO:0000259" key="2">
    <source>
        <dbReference type="PROSITE" id="PS51085"/>
    </source>
</evidence>
<evidence type="ECO:0000259" key="3">
    <source>
        <dbReference type="PROSITE" id="PS51384"/>
    </source>
</evidence>
<dbReference type="Gene3D" id="3.10.20.30">
    <property type="match status" value="1"/>
</dbReference>
<dbReference type="RefSeq" id="WP_345716291.1">
    <property type="nucleotide sequence ID" value="NZ_BAABFP010000004.1"/>
</dbReference>
<proteinExistence type="inferred from homology"/>
<dbReference type="InterPro" id="IPR036010">
    <property type="entry name" value="2Fe-2S_ferredoxin-like_sf"/>
</dbReference>
<dbReference type="Gene3D" id="3.40.50.80">
    <property type="entry name" value="Nucleotide-binding domain of ferredoxin-NADP reductase (FNR) module"/>
    <property type="match status" value="1"/>
</dbReference>
<dbReference type="SUPFAM" id="SSF54292">
    <property type="entry name" value="2Fe-2S ferredoxin-like"/>
    <property type="match status" value="1"/>
</dbReference>
<dbReference type="PRINTS" id="PR00359">
    <property type="entry name" value="BP450"/>
</dbReference>
<dbReference type="InterPro" id="IPR017938">
    <property type="entry name" value="Riboflavin_synthase-like_b-brl"/>
</dbReference>
<sequence>MADTAFLTEITLEQLEDDPYPTYARLRREAPVAWIPAAGVWFATRFEECAEIGTGKHGFAGATSHPTLQRVFGAPNVLTSGGEEHADLRRGVDPPLQPGPVHQMIDALVRPVAKHYLAELAGRTEAELMSAYFEPVSVEALRQVMGLEGLVDAATLRRWFADLNLGVSNFGLDPESFAVADRASAEIESVVRPHLEHLRRHPDHSMLSHMIWTGREDGEPRSLELILPSLKVILLGGMQEPGHAAGSTLHGLFSRPDQLALTYADPEAYIPLAVHEGLRWIAPIGAVERQASADVTIAGVQIPAGDIVMTILGSANRDETRFDDPDVFDLDRSSRTHQAFGNGEHFCAGHFFARQVQRIMFEELLAALPGLRADPRQPERVTGWVFRAPKSLPVQWDPPGERPVVSLRTPVVEAGHSDTRLMQVRALRLEAEDVVSVELVDPDGAELPPWEPGAHLDLWVVADHAGHYSLCSDPADRTSWRIAVLREPDSRGVSTFVHEQLRPGMHVQVGGPRNTFPLAAAAEHRFVAGGIGITPLLPMMRQLHRQGTPFRLDYCGRRRTGMAFLEELATYGDRVHVHVGDEGSRADLEQLATQALGAGATMHACGPERMVSALEQHAESTGLPLVVERFAAGEAHREDDGPFQVTLSRTGLTLDVPADRTILDVLEEKGLPIPNVCREGNCGTCETRVLGGAVDHRDVLLTPRQRRANERMMICVSRAASSEPLVLDL</sequence>
<dbReference type="InterPro" id="IPR001041">
    <property type="entry name" value="2Fe-2S_ferredoxin-type"/>
</dbReference>
<dbReference type="PROSITE" id="PS51384">
    <property type="entry name" value="FAD_FR"/>
    <property type="match status" value="1"/>
</dbReference>
<dbReference type="SUPFAM" id="SSF52343">
    <property type="entry name" value="Ferredoxin reductase-like, C-terminal NADP-linked domain"/>
    <property type="match status" value="1"/>
</dbReference>
<dbReference type="EMBL" id="JBHSRD010000003">
    <property type="protein sequence ID" value="MFC6007494.1"/>
    <property type="molecule type" value="Genomic_DNA"/>
</dbReference>
<protein>
    <submittedName>
        <fullName evidence="4">Cytochrome P450</fullName>
    </submittedName>
</protein>
<dbReference type="InterPro" id="IPR012675">
    <property type="entry name" value="Beta-grasp_dom_sf"/>
</dbReference>
<dbReference type="InterPro" id="IPR006058">
    <property type="entry name" value="2Fe2S_fd_BS"/>
</dbReference>
<accession>A0ABW1JF98</accession>
<dbReference type="InterPro" id="IPR017972">
    <property type="entry name" value="Cyt_P450_CS"/>
</dbReference>
<name>A0ABW1JF98_9ACTN</name>
<dbReference type="Pfam" id="PF00111">
    <property type="entry name" value="Fer2"/>
    <property type="match status" value="1"/>
</dbReference>
<organism evidence="4 5">
    <name type="scientific">Angustibacter luteus</name>
    <dbReference type="NCBI Taxonomy" id="658456"/>
    <lineage>
        <taxon>Bacteria</taxon>
        <taxon>Bacillati</taxon>
        <taxon>Actinomycetota</taxon>
        <taxon>Actinomycetes</taxon>
        <taxon>Kineosporiales</taxon>
        <taxon>Kineosporiaceae</taxon>
    </lineage>
</organism>
<dbReference type="Gene3D" id="2.40.30.10">
    <property type="entry name" value="Translation factors"/>
    <property type="match status" value="1"/>
</dbReference>
<comment type="similarity">
    <text evidence="1">Belongs to the cytochrome P450 family.</text>
</comment>
<dbReference type="SUPFAM" id="SSF63380">
    <property type="entry name" value="Riboflavin synthase domain-like"/>
    <property type="match status" value="1"/>
</dbReference>
<evidence type="ECO:0000313" key="5">
    <source>
        <dbReference type="Proteomes" id="UP001596189"/>
    </source>
</evidence>
<dbReference type="PROSITE" id="PS00197">
    <property type="entry name" value="2FE2S_FER_1"/>
    <property type="match status" value="1"/>
</dbReference>
<dbReference type="Gene3D" id="1.10.630.10">
    <property type="entry name" value="Cytochrome P450"/>
    <property type="match status" value="1"/>
</dbReference>
<dbReference type="PANTHER" id="PTHR46696">
    <property type="entry name" value="P450, PUTATIVE (EUROFUNG)-RELATED"/>
    <property type="match status" value="1"/>
</dbReference>
<dbReference type="Pfam" id="PF00067">
    <property type="entry name" value="p450"/>
    <property type="match status" value="1"/>
</dbReference>